<dbReference type="InterPro" id="IPR012861">
    <property type="entry name" value="DUF1634"/>
</dbReference>
<evidence type="ECO:0000313" key="2">
    <source>
        <dbReference type="EMBL" id="MFD1670485.1"/>
    </source>
</evidence>
<dbReference type="Pfam" id="PF07843">
    <property type="entry name" value="DUF1634"/>
    <property type="match status" value="1"/>
</dbReference>
<protein>
    <submittedName>
        <fullName evidence="2">DUF1634 domain-containing protein</fullName>
    </submittedName>
</protein>
<feature type="transmembrane region" description="Helical" evidence="1">
    <location>
        <begin position="67"/>
        <end position="87"/>
    </location>
</feature>
<keyword evidence="1" id="KW-0472">Membrane</keyword>
<gene>
    <name evidence="2" type="ORF">ACFQ5M_00070</name>
</gene>
<name>A0ABW4J3H1_9LACO</name>
<sequence>MKAKKDEMHQVEMLIGQILRVGVVISAIVIVLGLVLLLMTQDSGYSSNQFPTTFQAIFQGIVTFKPYAVIMLGIFLLILTPVLRVVVSIYAFAKEADHLYVGITILVLVILIISMVIGYFGK</sequence>
<dbReference type="EMBL" id="JBHTOP010000001">
    <property type="protein sequence ID" value="MFD1670485.1"/>
    <property type="molecule type" value="Genomic_DNA"/>
</dbReference>
<organism evidence="2 3">
    <name type="scientific">Agrilactobacillus yilanensis</name>
    <dbReference type="NCBI Taxonomy" id="2485997"/>
    <lineage>
        <taxon>Bacteria</taxon>
        <taxon>Bacillati</taxon>
        <taxon>Bacillota</taxon>
        <taxon>Bacilli</taxon>
        <taxon>Lactobacillales</taxon>
        <taxon>Lactobacillaceae</taxon>
        <taxon>Agrilactobacillus</taxon>
    </lineage>
</organism>
<comment type="caution">
    <text evidence="2">The sequence shown here is derived from an EMBL/GenBank/DDBJ whole genome shotgun (WGS) entry which is preliminary data.</text>
</comment>
<proteinExistence type="predicted"/>
<reference evidence="3" key="1">
    <citation type="journal article" date="2019" name="Int. J. Syst. Evol. Microbiol.">
        <title>The Global Catalogue of Microorganisms (GCM) 10K type strain sequencing project: providing services to taxonomists for standard genome sequencing and annotation.</title>
        <authorList>
            <consortium name="The Broad Institute Genomics Platform"/>
            <consortium name="The Broad Institute Genome Sequencing Center for Infectious Disease"/>
            <person name="Wu L."/>
            <person name="Ma J."/>
        </authorList>
    </citation>
    <scope>NUCLEOTIDE SEQUENCE [LARGE SCALE GENOMIC DNA]</scope>
    <source>
        <strain evidence="3">CCM 8896</strain>
    </source>
</reference>
<evidence type="ECO:0000313" key="3">
    <source>
        <dbReference type="Proteomes" id="UP001597267"/>
    </source>
</evidence>
<dbReference type="RefSeq" id="WP_125714547.1">
    <property type="nucleotide sequence ID" value="NZ_JBHTOP010000001.1"/>
</dbReference>
<keyword evidence="1" id="KW-0812">Transmembrane</keyword>
<dbReference type="Proteomes" id="UP001597267">
    <property type="component" value="Unassembled WGS sequence"/>
</dbReference>
<accession>A0ABW4J3H1</accession>
<feature type="transmembrane region" description="Helical" evidence="1">
    <location>
        <begin position="99"/>
        <end position="120"/>
    </location>
</feature>
<keyword evidence="3" id="KW-1185">Reference proteome</keyword>
<evidence type="ECO:0000256" key="1">
    <source>
        <dbReference type="SAM" id="Phobius"/>
    </source>
</evidence>
<keyword evidence="1" id="KW-1133">Transmembrane helix</keyword>
<feature type="transmembrane region" description="Helical" evidence="1">
    <location>
        <begin position="21"/>
        <end position="40"/>
    </location>
</feature>